<dbReference type="InterPro" id="IPR036770">
    <property type="entry name" value="Ankyrin_rpt-contain_sf"/>
</dbReference>
<gene>
    <name evidence="3" type="ORF">BDV95DRAFT_593188</name>
</gene>
<dbReference type="OrthoDB" id="3800680at2759"/>
<organism evidence="3 4">
    <name type="scientific">Massariosphaeria phaeospora</name>
    <dbReference type="NCBI Taxonomy" id="100035"/>
    <lineage>
        <taxon>Eukaryota</taxon>
        <taxon>Fungi</taxon>
        <taxon>Dikarya</taxon>
        <taxon>Ascomycota</taxon>
        <taxon>Pezizomycotina</taxon>
        <taxon>Dothideomycetes</taxon>
        <taxon>Pleosporomycetidae</taxon>
        <taxon>Pleosporales</taxon>
        <taxon>Pleosporales incertae sedis</taxon>
        <taxon>Massariosphaeria</taxon>
    </lineage>
</organism>
<dbReference type="PANTHER" id="PTHR24148">
    <property type="entry name" value="ANKYRIN REPEAT DOMAIN-CONTAINING PROTEIN 39 HOMOLOG-RELATED"/>
    <property type="match status" value="1"/>
</dbReference>
<evidence type="ECO:0000259" key="2">
    <source>
        <dbReference type="Pfam" id="PF06985"/>
    </source>
</evidence>
<feature type="repeat" description="ANK" evidence="1">
    <location>
        <begin position="358"/>
        <end position="390"/>
    </location>
</feature>
<keyword evidence="1" id="KW-0040">ANK repeat</keyword>
<feature type="domain" description="Heterokaryon incompatibility" evidence="2">
    <location>
        <begin position="767"/>
        <end position="863"/>
    </location>
</feature>
<accession>A0A7C8IDZ2</accession>
<reference evidence="3 4" key="1">
    <citation type="submission" date="2020-01" db="EMBL/GenBank/DDBJ databases">
        <authorList>
            <consortium name="DOE Joint Genome Institute"/>
            <person name="Haridas S."/>
            <person name="Albert R."/>
            <person name="Binder M."/>
            <person name="Bloem J."/>
            <person name="Labutti K."/>
            <person name="Salamov A."/>
            <person name="Andreopoulos B."/>
            <person name="Baker S.E."/>
            <person name="Barry K."/>
            <person name="Bills G."/>
            <person name="Bluhm B.H."/>
            <person name="Cannon C."/>
            <person name="Castanera R."/>
            <person name="Culley D.E."/>
            <person name="Daum C."/>
            <person name="Ezra D."/>
            <person name="Gonzalez J.B."/>
            <person name="Henrissat B."/>
            <person name="Kuo A."/>
            <person name="Liang C."/>
            <person name="Lipzen A."/>
            <person name="Lutzoni F."/>
            <person name="Magnuson J."/>
            <person name="Mondo S."/>
            <person name="Nolan M."/>
            <person name="Ohm R."/>
            <person name="Pangilinan J."/>
            <person name="Park H.-J.H."/>
            <person name="Ramirez L."/>
            <person name="Alfaro M."/>
            <person name="Sun H."/>
            <person name="Tritt A."/>
            <person name="Yoshinaga Y."/>
            <person name="Zwiers L.-H.L."/>
            <person name="Turgeon B.G."/>
            <person name="Goodwin S.B."/>
            <person name="Spatafora J.W."/>
            <person name="Crous P.W."/>
            <person name="Grigoriev I.V."/>
        </authorList>
    </citation>
    <scope>NUCLEOTIDE SEQUENCE [LARGE SCALE GENOMIC DNA]</scope>
    <source>
        <strain evidence="3 4">CBS 611.86</strain>
    </source>
</reference>
<comment type="caution">
    <text evidence="3">The sequence shown here is derived from an EMBL/GenBank/DDBJ whole genome shotgun (WGS) entry which is preliminary data.</text>
</comment>
<dbReference type="InterPro" id="IPR052895">
    <property type="entry name" value="HetReg/Transcr_Mod"/>
</dbReference>
<keyword evidence="4" id="KW-1185">Reference proteome</keyword>
<evidence type="ECO:0000313" key="3">
    <source>
        <dbReference type="EMBL" id="KAF2873893.1"/>
    </source>
</evidence>
<proteinExistence type="predicted"/>
<dbReference type="SUPFAM" id="SSF48403">
    <property type="entry name" value="Ankyrin repeat"/>
    <property type="match status" value="1"/>
</dbReference>
<evidence type="ECO:0000256" key="1">
    <source>
        <dbReference type="PROSITE-ProRule" id="PRU00023"/>
    </source>
</evidence>
<evidence type="ECO:0000313" key="4">
    <source>
        <dbReference type="Proteomes" id="UP000481861"/>
    </source>
</evidence>
<protein>
    <recommendedName>
        <fullName evidence="2">Heterokaryon incompatibility domain-containing protein</fullName>
    </recommendedName>
</protein>
<dbReference type="PANTHER" id="PTHR24148:SF73">
    <property type="entry name" value="HET DOMAIN PROTEIN (AFU_ORTHOLOGUE AFUA_8G01020)"/>
    <property type="match status" value="1"/>
</dbReference>
<dbReference type="Proteomes" id="UP000481861">
    <property type="component" value="Unassembled WGS sequence"/>
</dbReference>
<dbReference type="Gene3D" id="1.25.40.20">
    <property type="entry name" value="Ankyrin repeat-containing domain"/>
    <property type="match status" value="2"/>
</dbReference>
<dbReference type="EMBL" id="JAADJZ010000007">
    <property type="protein sequence ID" value="KAF2873893.1"/>
    <property type="molecule type" value="Genomic_DNA"/>
</dbReference>
<dbReference type="PROSITE" id="PS50088">
    <property type="entry name" value="ANK_REPEAT"/>
    <property type="match status" value="2"/>
</dbReference>
<dbReference type="SMART" id="SM00248">
    <property type="entry name" value="ANK"/>
    <property type="match status" value="3"/>
</dbReference>
<dbReference type="InterPro" id="IPR010730">
    <property type="entry name" value="HET"/>
</dbReference>
<dbReference type="Pfam" id="PF06985">
    <property type="entry name" value="HET"/>
    <property type="match status" value="1"/>
</dbReference>
<feature type="repeat" description="ANK" evidence="1">
    <location>
        <begin position="216"/>
        <end position="248"/>
    </location>
</feature>
<dbReference type="InterPro" id="IPR002110">
    <property type="entry name" value="Ankyrin_rpt"/>
</dbReference>
<name>A0A7C8IDZ2_9PLEO</name>
<sequence>MGRNCNSWSLEGWEERRKALGAVTTRLVNRTCLSAPRALPLKATTLESVAAQASRQLIPTRLLLRASSMALEMDYTDTASLEASAVLAGLFNVDPGETLVNVAAKRARGGQRELFDYERELLEHCFAYRKASPTFQKTYIKAVRLATQNRSRELLDFLLQHDETGTLLRAESDILQTAIKAYISRYTITSTELESLVQTVQLLSRHGAPLNTRDVEGNTPLYYTCVLGRFEPFKALVDANADYTVLHQPIHETNVDGLTVPDSGQPKSPVNLVQITLGTWTKQLHSPWDVYAIPERWANIAIYLLDEGLECDKDDPALRLLLHVAAYQGNISTLQKLIGYGVDVNCGAVVISSKYAYTSGSALHVAAINGQRESALALILYGADVRSKKPHRTALEQSTPRPIHPISPIAAALHSVVGNTRDLPSIHETCELILEAGASEDDGTELLKASAVSPGLREVAIVARLLAMGVRMERLSSPHRAHSESIQLLLKHGCRYDVKVLQKYAISRESVELLRFLVQKDGRQLSDEEVGRAGSFYIQEKRQNKESLLAMMRYLVEDYIVDINHPFKKYSRSSEIPSYLLRSCTAHDTPSALYLLNVGTEVQRTEHLQSAFESIRATCNRSSLIGFVPLLRAIVSHAYGDRNMKENVSELVKNSLQSHLPDDLEAYRLSIAQLPDVSDNMMRQDLSSFAAFNPGFYPRELEHGDSEKDLSLTPTIYQSLPGVHMVRLLKLETSPESHESLRFSFSIVPLSSHTPFAVLSSFYENTPKKVQIWVDDKAFNISVGLWMALKRLHAKMQLRLLWTREICINHADTSEKSKQLSMLSDICSTATELIVNLGEEAGDSKLFSETTDCHPQSRARVYERGQDGEEVFDDHGDRLSRHVHVDGVKLAFVKLIHKPPACFFQPWTILELRSCKRATALRGEFTEDLFTVFQMRGYWRTKGLRPLIAGVHSRFDAWRELPGILIDEPCPDIADPREGIFGLIGIFNQQLAKVDYSLDVATVYRQFTQNLFTRSMGHSMLHCFGATPKQIPGLPSWVPDYSISRIFGKFGGALSHSDLQKYMIPPQFPDDHTLVLHGLHVDTITDVSSTMPEAPFNQHLDAFTQALHSFETVAVRLGETKDYALSIPDVFCMTLIALVGVDEGFHKYGMASSAFDFAEWYKRYGAGVLSAAYPHYFRELDAIRAFLGEQREGRYKIDVEGAIGRFGTGAIGGGFCWHVESKSAGRRMVATEKGVLGLAGFDVLVGDRVVYFPNSAYLLVLRKRVEEKTGEIFWEMHGDCYLYGFDERELLESGQEMAEFKIR</sequence>
<dbReference type="Pfam" id="PF12796">
    <property type="entry name" value="Ank_2"/>
    <property type="match status" value="1"/>
</dbReference>